<evidence type="ECO:0000256" key="2">
    <source>
        <dbReference type="ARBA" id="ARBA00022679"/>
    </source>
</evidence>
<dbReference type="EMBL" id="MT142467">
    <property type="protein sequence ID" value="QJA81721.1"/>
    <property type="molecule type" value="Genomic_DNA"/>
</dbReference>
<evidence type="ECO:0000256" key="1">
    <source>
        <dbReference type="ARBA" id="ARBA00022603"/>
    </source>
</evidence>
<dbReference type="InterPro" id="IPR001091">
    <property type="entry name" value="RM_Methyltransferase"/>
</dbReference>
<feature type="domain" description="DNA methylase N-4/N-6" evidence="3">
    <location>
        <begin position="205"/>
        <end position="240"/>
    </location>
</feature>
<keyword evidence="2 4" id="KW-0808">Transferase</keyword>
<keyword evidence="1 4" id="KW-0489">Methyltransferase</keyword>
<name>A0A6M3J2C0_9ZZZZ</name>
<gene>
    <name evidence="5" type="ORF">MM415A00502_0045</name>
    <name evidence="4" type="ORF">MM415B00571_0056</name>
</gene>
<dbReference type="Gene3D" id="3.40.50.150">
    <property type="entry name" value="Vaccinia Virus protein VP39"/>
    <property type="match status" value="1"/>
</dbReference>
<evidence type="ECO:0000259" key="3">
    <source>
        <dbReference type="Pfam" id="PF01555"/>
    </source>
</evidence>
<dbReference type="PRINTS" id="PR00508">
    <property type="entry name" value="S21N4MTFRASE"/>
</dbReference>
<dbReference type="GO" id="GO:0032259">
    <property type="term" value="P:methylation"/>
    <property type="evidence" value="ECO:0007669"/>
    <property type="project" value="UniProtKB-KW"/>
</dbReference>
<accession>A0A6M3J2C0</accession>
<protein>
    <submittedName>
        <fullName evidence="4">Putative methyltransferase</fullName>
    </submittedName>
</protein>
<proteinExistence type="predicted"/>
<evidence type="ECO:0000313" key="5">
    <source>
        <dbReference type="EMBL" id="QJA81721.1"/>
    </source>
</evidence>
<dbReference type="SUPFAM" id="SSF53335">
    <property type="entry name" value="S-adenosyl-L-methionine-dependent methyltransferases"/>
    <property type="match status" value="1"/>
</dbReference>
<dbReference type="Pfam" id="PF01555">
    <property type="entry name" value="N6_N4_Mtase"/>
    <property type="match status" value="1"/>
</dbReference>
<organism evidence="4">
    <name type="scientific">viral metagenome</name>
    <dbReference type="NCBI Taxonomy" id="1070528"/>
    <lineage>
        <taxon>unclassified sequences</taxon>
        <taxon>metagenomes</taxon>
        <taxon>organismal metagenomes</taxon>
    </lineage>
</organism>
<evidence type="ECO:0000313" key="4">
    <source>
        <dbReference type="EMBL" id="QJA63910.1"/>
    </source>
</evidence>
<dbReference type="EMBL" id="MT141508">
    <property type="protein sequence ID" value="QJA63910.1"/>
    <property type="molecule type" value="Genomic_DNA"/>
</dbReference>
<dbReference type="InterPro" id="IPR029063">
    <property type="entry name" value="SAM-dependent_MTases_sf"/>
</dbReference>
<dbReference type="GO" id="GO:0008170">
    <property type="term" value="F:N-methyltransferase activity"/>
    <property type="evidence" value="ECO:0007669"/>
    <property type="project" value="InterPro"/>
</dbReference>
<sequence>MPESVTDRPASALEYVFLLAKSQRYFFDMDAIKKKVGEPTRRQKTFRGGCYTNNTSFDNSYDYSGHEPYSDGDPSLSGRNFRNTDIFFESLTEPFGAIFADDELVGLDINPEAMKAAHFATFPRRIPEIAILAGTSEKGCCCECGKPWERVVEKTDPDRRNVKSDYPHKQTLATLKYKHDSDGPVSRTIGWQPGCKCNADTVPCVIMDPFFGSGTVGIVAHKHGRKFIGIELSEIYLKEIAIPRIQKETRQLRLFN</sequence>
<dbReference type="AlphaFoldDB" id="A0A6M3J2C0"/>
<dbReference type="GO" id="GO:0003677">
    <property type="term" value="F:DNA binding"/>
    <property type="evidence" value="ECO:0007669"/>
    <property type="project" value="InterPro"/>
</dbReference>
<reference evidence="4" key="1">
    <citation type="submission" date="2020-03" db="EMBL/GenBank/DDBJ databases">
        <title>The deep terrestrial virosphere.</title>
        <authorList>
            <person name="Holmfeldt K."/>
            <person name="Nilsson E."/>
            <person name="Simone D."/>
            <person name="Lopez-Fernandez M."/>
            <person name="Wu X."/>
            <person name="de Brujin I."/>
            <person name="Lundin D."/>
            <person name="Andersson A."/>
            <person name="Bertilsson S."/>
            <person name="Dopson M."/>
        </authorList>
    </citation>
    <scope>NUCLEOTIDE SEQUENCE</scope>
    <source>
        <strain evidence="5">MM415A00502</strain>
        <strain evidence="4">MM415B00571</strain>
    </source>
</reference>
<dbReference type="InterPro" id="IPR002941">
    <property type="entry name" value="DNA_methylase_N4/N6"/>
</dbReference>